<feature type="compositionally biased region" description="Basic and acidic residues" evidence="1">
    <location>
        <begin position="282"/>
        <end position="314"/>
    </location>
</feature>
<feature type="region of interest" description="Disordered" evidence="1">
    <location>
        <begin position="282"/>
        <end position="336"/>
    </location>
</feature>
<reference evidence="2" key="1">
    <citation type="submission" date="2020-11" db="EMBL/GenBank/DDBJ databases">
        <authorList>
            <person name="Tran Van P."/>
        </authorList>
    </citation>
    <scope>NUCLEOTIDE SEQUENCE</scope>
</reference>
<gene>
    <name evidence="2" type="ORF">TGEB3V08_LOCUS3093</name>
</gene>
<accession>A0A7R9JV99</accession>
<sequence>MDNRGPTLVLISGEQGYILICFVVPDTPTNVSELDINGEDLEDDELIDEPNSPGNISSGESPLFDCPMCCGKQFSLMDLQQHISRYIWGSLKCPVCDEVCVGLEILAVHLDEHHSALEMTVSENSLLTNVDKYTVSSEESVNISCGDVRSQVIEDQTIVSPDFDKERITVDKSVNGGKNTGGTEKQDKEIGEVTSEHVALECIFTKRERAELLVPIQANAIYHILRDVDRWSYLDEIADKVSKAERDSHIDELKERRQRQNQDLKQKTERIDNYLDEIADRVSKTERDRHMDELKERRQRQNQDLRQNRQKELTSENEGDGEGEETSDLDETSLNW</sequence>
<evidence type="ECO:0000313" key="2">
    <source>
        <dbReference type="EMBL" id="CAD7589101.1"/>
    </source>
</evidence>
<feature type="compositionally biased region" description="Acidic residues" evidence="1">
    <location>
        <begin position="315"/>
        <end position="336"/>
    </location>
</feature>
<evidence type="ECO:0000256" key="1">
    <source>
        <dbReference type="SAM" id="MobiDB-lite"/>
    </source>
</evidence>
<proteinExistence type="predicted"/>
<name>A0A7R9JV99_TIMGE</name>
<dbReference type="AlphaFoldDB" id="A0A7R9JV99"/>
<organism evidence="2">
    <name type="scientific">Timema genevievae</name>
    <name type="common">Walking stick</name>
    <dbReference type="NCBI Taxonomy" id="629358"/>
    <lineage>
        <taxon>Eukaryota</taxon>
        <taxon>Metazoa</taxon>
        <taxon>Ecdysozoa</taxon>
        <taxon>Arthropoda</taxon>
        <taxon>Hexapoda</taxon>
        <taxon>Insecta</taxon>
        <taxon>Pterygota</taxon>
        <taxon>Neoptera</taxon>
        <taxon>Polyneoptera</taxon>
        <taxon>Phasmatodea</taxon>
        <taxon>Timematodea</taxon>
        <taxon>Timematoidea</taxon>
        <taxon>Timematidae</taxon>
        <taxon>Timema</taxon>
    </lineage>
</organism>
<protein>
    <submittedName>
        <fullName evidence="2">Uncharacterized protein</fullName>
    </submittedName>
</protein>
<dbReference type="EMBL" id="OE839957">
    <property type="protein sequence ID" value="CAD7589101.1"/>
    <property type="molecule type" value="Genomic_DNA"/>
</dbReference>